<organism evidence="2 3">
    <name type="scientific">Punica granatum</name>
    <name type="common">Pomegranate</name>
    <dbReference type="NCBI Taxonomy" id="22663"/>
    <lineage>
        <taxon>Eukaryota</taxon>
        <taxon>Viridiplantae</taxon>
        <taxon>Streptophyta</taxon>
        <taxon>Embryophyta</taxon>
        <taxon>Tracheophyta</taxon>
        <taxon>Spermatophyta</taxon>
        <taxon>Magnoliopsida</taxon>
        <taxon>eudicotyledons</taxon>
        <taxon>Gunneridae</taxon>
        <taxon>Pentapetalae</taxon>
        <taxon>rosids</taxon>
        <taxon>malvids</taxon>
        <taxon>Myrtales</taxon>
        <taxon>Lythraceae</taxon>
        <taxon>Punica</taxon>
    </lineage>
</organism>
<dbReference type="AlphaFoldDB" id="A0A2I0IBD9"/>
<evidence type="ECO:0000256" key="1">
    <source>
        <dbReference type="SAM" id="MobiDB-lite"/>
    </source>
</evidence>
<sequence>MRINSDSAYDLSIDTEKGSTEQRITIHPQVHHELSGAPTACSDAPVVRSDAQPLALTTQPRAQMPSCSLRHLAARSDAMRALLRSDAPRARPGSDAPDIRQRAQTHAPDPHPSATDECPRTQTCAARMRAPMQRGLGVSTLLGTRDGRM</sequence>
<dbReference type="Proteomes" id="UP000233551">
    <property type="component" value="Unassembled WGS sequence"/>
</dbReference>
<name>A0A2I0IBD9_PUNGR</name>
<gene>
    <name evidence="2" type="ORF">CRG98_038294</name>
</gene>
<feature type="region of interest" description="Disordered" evidence="1">
    <location>
        <begin position="79"/>
        <end position="149"/>
    </location>
</feature>
<dbReference type="EMBL" id="PGOL01003417">
    <property type="protein sequence ID" value="PKI41308.1"/>
    <property type="molecule type" value="Genomic_DNA"/>
</dbReference>
<evidence type="ECO:0000313" key="3">
    <source>
        <dbReference type="Proteomes" id="UP000233551"/>
    </source>
</evidence>
<comment type="caution">
    <text evidence="2">The sequence shown here is derived from an EMBL/GenBank/DDBJ whole genome shotgun (WGS) entry which is preliminary data.</text>
</comment>
<protein>
    <submittedName>
        <fullName evidence="2">Uncharacterized protein</fullName>
    </submittedName>
</protein>
<accession>A0A2I0IBD9</accession>
<reference evidence="2 3" key="1">
    <citation type="submission" date="2017-11" db="EMBL/GenBank/DDBJ databases">
        <title>De-novo sequencing of pomegranate (Punica granatum L.) genome.</title>
        <authorList>
            <person name="Akparov Z."/>
            <person name="Amiraslanov A."/>
            <person name="Hajiyeva S."/>
            <person name="Abbasov M."/>
            <person name="Kaur K."/>
            <person name="Hamwieh A."/>
            <person name="Solovyev V."/>
            <person name="Salamov A."/>
            <person name="Braich B."/>
            <person name="Kosarev P."/>
            <person name="Mahmoud A."/>
            <person name="Hajiyev E."/>
            <person name="Babayeva S."/>
            <person name="Izzatullayeva V."/>
            <person name="Mammadov A."/>
            <person name="Mammadov A."/>
            <person name="Sharifova S."/>
            <person name="Ojaghi J."/>
            <person name="Eynullazada K."/>
            <person name="Bayramov B."/>
            <person name="Abdulazimova A."/>
            <person name="Shahmuradov I."/>
        </authorList>
    </citation>
    <scope>NUCLEOTIDE SEQUENCE [LARGE SCALE GENOMIC DNA]</scope>
    <source>
        <strain evidence="3">cv. AG2017</strain>
        <tissue evidence="2">Leaf</tissue>
    </source>
</reference>
<proteinExistence type="predicted"/>
<keyword evidence="3" id="KW-1185">Reference proteome</keyword>
<evidence type="ECO:0000313" key="2">
    <source>
        <dbReference type="EMBL" id="PKI41308.1"/>
    </source>
</evidence>